<keyword evidence="13" id="KW-1185">Reference proteome</keyword>
<keyword evidence="6" id="KW-0677">Repeat</keyword>
<accession>A0AAD9KMK3</accession>
<dbReference type="PANTHER" id="PTHR22625">
    <property type="entry name" value="PLEXIN"/>
    <property type="match status" value="1"/>
</dbReference>
<evidence type="ECO:0000256" key="4">
    <source>
        <dbReference type="ARBA" id="ARBA00022692"/>
    </source>
</evidence>
<evidence type="ECO:0000256" key="10">
    <source>
        <dbReference type="ARBA" id="ARBA00023180"/>
    </source>
</evidence>
<dbReference type="InterPro" id="IPR002165">
    <property type="entry name" value="Plexin_repeat"/>
</dbReference>
<dbReference type="InterPro" id="IPR013783">
    <property type="entry name" value="Ig-like_fold"/>
</dbReference>
<dbReference type="Pfam" id="PF01437">
    <property type="entry name" value="PSI"/>
    <property type="match status" value="1"/>
</dbReference>
<dbReference type="EMBL" id="JAODUO010000894">
    <property type="protein sequence ID" value="KAK2173188.1"/>
    <property type="molecule type" value="Genomic_DNA"/>
</dbReference>
<evidence type="ECO:0000256" key="6">
    <source>
        <dbReference type="ARBA" id="ARBA00022737"/>
    </source>
</evidence>
<dbReference type="Pfam" id="PF17960">
    <property type="entry name" value="TIG_plexin"/>
    <property type="match status" value="1"/>
</dbReference>
<feature type="domain" description="PSI" evidence="11">
    <location>
        <begin position="159"/>
        <end position="205"/>
    </location>
</feature>
<comment type="subcellular location">
    <subcellularLocation>
        <location evidence="1">Cell membrane</location>
        <topology evidence="1">Single-pass type I membrane protein</topology>
    </subcellularLocation>
</comment>
<organism evidence="12 13">
    <name type="scientific">Ridgeia piscesae</name>
    <name type="common">Tubeworm</name>
    <dbReference type="NCBI Taxonomy" id="27915"/>
    <lineage>
        <taxon>Eukaryota</taxon>
        <taxon>Metazoa</taxon>
        <taxon>Spiralia</taxon>
        <taxon>Lophotrochozoa</taxon>
        <taxon>Annelida</taxon>
        <taxon>Polychaeta</taxon>
        <taxon>Sedentaria</taxon>
        <taxon>Canalipalpata</taxon>
        <taxon>Sabellida</taxon>
        <taxon>Siboglinidae</taxon>
        <taxon>Ridgeia</taxon>
    </lineage>
</organism>
<sequence>MTSHKVVKMPVQECDQLTTCQECHRDPFCGWCLLENKCSTKRSCSESDAPRRWQSYSDGAACAGITRVTPANSSLTSPVEVTLTVPNLPTAPQNYTCLFGDIETSASVEGDRVICQPPATDAVTKQPHNHTWDHVALRLTLRSSETMVSFLQTGFNFYNCSRHDSCISCTRALWGCNWCVHENKCTKKNSCDNTDTAVHVSHSCPHLEGNDKEILLPAEFQKEVYLKGANLPEPRSGDGGYKCLVHLTTPPLRVDATRLNSTSVKCKATKVTTCSITNTFKWCLLHV</sequence>
<feature type="domain" description="PSI" evidence="11">
    <location>
        <begin position="13"/>
        <end position="63"/>
    </location>
</feature>
<keyword evidence="2" id="KW-1003">Cell membrane</keyword>
<dbReference type="PANTHER" id="PTHR22625:SF70">
    <property type="entry name" value="PLEXIN A, ISOFORM A"/>
    <property type="match status" value="1"/>
</dbReference>
<dbReference type="Gene3D" id="2.60.40.10">
    <property type="entry name" value="Immunoglobulins"/>
    <property type="match status" value="2"/>
</dbReference>
<evidence type="ECO:0000256" key="8">
    <source>
        <dbReference type="ARBA" id="ARBA00023136"/>
    </source>
</evidence>
<evidence type="ECO:0000313" key="12">
    <source>
        <dbReference type="EMBL" id="KAK2173188.1"/>
    </source>
</evidence>
<evidence type="ECO:0000256" key="3">
    <source>
        <dbReference type="ARBA" id="ARBA00022553"/>
    </source>
</evidence>
<evidence type="ECO:0000256" key="5">
    <source>
        <dbReference type="ARBA" id="ARBA00022729"/>
    </source>
</evidence>
<reference evidence="12" key="1">
    <citation type="journal article" date="2023" name="Mol. Biol. Evol.">
        <title>Third-Generation Sequencing Reveals the Adaptive Role of the Epigenome in Three Deep-Sea Polychaetes.</title>
        <authorList>
            <person name="Perez M."/>
            <person name="Aroh O."/>
            <person name="Sun Y."/>
            <person name="Lan Y."/>
            <person name="Juniper S.K."/>
            <person name="Young C.R."/>
            <person name="Angers B."/>
            <person name="Qian P.Y."/>
        </authorList>
    </citation>
    <scope>NUCLEOTIDE SEQUENCE</scope>
    <source>
        <strain evidence="12">R07B-5</strain>
    </source>
</reference>
<keyword evidence="3" id="KW-0597">Phosphoprotein</keyword>
<evidence type="ECO:0000256" key="2">
    <source>
        <dbReference type="ARBA" id="ARBA00022475"/>
    </source>
</evidence>
<dbReference type="GO" id="GO:0005886">
    <property type="term" value="C:plasma membrane"/>
    <property type="evidence" value="ECO:0007669"/>
    <property type="project" value="UniProtKB-SubCell"/>
</dbReference>
<evidence type="ECO:0000256" key="7">
    <source>
        <dbReference type="ARBA" id="ARBA00022989"/>
    </source>
</evidence>
<dbReference type="Proteomes" id="UP001209878">
    <property type="component" value="Unassembled WGS sequence"/>
</dbReference>
<evidence type="ECO:0000259" key="11">
    <source>
        <dbReference type="SMART" id="SM00423"/>
    </source>
</evidence>
<dbReference type="InterPro" id="IPR041362">
    <property type="entry name" value="TIG2_plexin"/>
</dbReference>
<evidence type="ECO:0000256" key="9">
    <source>
        <dbReference type="ARBA" id="ARBA00023157"/>
    </source>
</evidence>
<comment type="caution">
    <text evidence="12">The sequence shown here is derived from an EMBL/GenBank/DDBJ whole genome shotgun (WGS) entry which is preliminary data.</text>
</comment>
<dbReference type="InterPro" id="IPR016201">
    <property type="entry name" value="PSI"/>
</dbReference>
<protein>
    <recommendedName>
        <fullName evidence="11">PSI domain-containing protein</fullName>
    </recommendedName>
</protein>
<keyword evidence="9" id="KW-1015">Disulfide bond</keyword>
<dbReference type="FunFam" id="2.60.40.10:FF:000131">
    <property type="entry name" value="Plexin A2"/>
    <property type="match status" value="1"/>
</dbReference>
<name>A0AAD9KMK3_RIDPI</name>
<dbReference type="SMART" id="SM00423">
    <property type="entry name" value="PSI"/>
    <property type="match status" value="2"/>
</dbReference>
<evidence type="ECO:0000313" key="13">
    <source>
        <dbReference type="Proteomes" id="UP001209878"/>
    </source>
</evidence>
<keyword evidence="7" id="KW-1133">Transmembrane helix</keyword>
<evidence type="ECO:0000256" key="1">
    <source>
        <dbReference type="ARBA" id="ARBA00004251"/>
    </source>
</evidence>
<keyword evidence="10" id="KW-0325">Glycoprotein</keyword>
<gene>
    <name evidence="12" type="ORF">NP493_894g00029</name>
</gene>
<dbReference type="GO" id="GO:0002116">
    <property type="term" value="C:semaphorin receptor complex"/>
    <property type="evidence" value="ECO:0007669"/>
    <property type="project" value="TreeGrafter"/>
</dbReference>
<dbReference type="GO" id="GO:0030334">
    <property type="term" value="P:regulation of cell migration"/>
    <property type="evidence" value="ECO:0007669"/>
    <property type="project" value="TreeGrafter"/>
</dbReference>
<dbReference type="GO" id="GO:0017154">
    <property type="term" value="F:semaphorin receptor activity"/>
    <property type="evidence" value="ECO:0007669"/>
    <property type="project" value="InterPro"/>
</dbReference>
<keyword evidence="8" id="KW-0472">Membrane</keyword>
<keyword evidence="4" id="KW-0812">Transmembrane</keyword>
<dbReference type="InterPro" id="IPR031148">
    <property type="entry name" value="Plexin"/>
</dbReference>
<dbReference type="Pfam" id="PF24479">
    <property type="entry name" value="PSI_PlexinA-B"/>
    <property type="match status" value="1"/>
</dbReference>
<keyword evidence="5" id="KW-0732">Signal</keyword>
<dbReference type="InterPro" id="IPR041019">
    <property type="entry name" value="TIG1_plexin"/>
</dbReference>
<dbReference type="SUPFAM" id="SSF103575">
    <property type="entry name" value="Plexin repeat"/>
    <property type="match status" value="1"/>
</dbReference>
<dbReference type="Pfam" id="PF18020">
    <property type="entry name" value="TIG_2"/>
    <property type="match status" value="1"/>
</dbReference>
<dbReference type="AlphaFoldDB" id="A0AAD9KMK3"/>
<proteinExistence type="predicted"/>